<feature type="transmembrane region" description="Helical" evidence="2">
    <location>
        <begin position="100"/>
        <end position="125"/>
    </location>
</feature>
<dbReference type="EMBL" id="JAUKTR010000003">
    <property type="protein sequence ID" value="MDO1559433.1"/>
    <property type="molecule type" value="Genomic_DNA"/>
</dbReference>
<sequence>MFGKVAAFEFRYQVRQPIFWVAIIIFTLLAFGLVASENVSLGGVGQIKENSPYALGLAHIAFCQFYMFVTTAFVANVVVRDDETGFGPIIRTTRIDKISYLGGRFTGAFLASALAYLAIPLGILIGTFMPWVDPETLGPNRVLDYLYAWGVLGLPTVFLTAALFFALATATRSMMATYIGVVVFLIGYIIASSTAGQRPEWEETVAYLEPFGIAAFQLATKYFTPIERNTLMPALEGVLLVNRVGVIVLGLVVLGAAIALFSPSSKGAKPGKAQKLKVLADKGAPQAVAEGPLPAPRFGAATSMAQLMTRTRFEMARVFKNPAYAILVLLGAMLAVAILWQGNEVFGTATYLTTRKVIETVQGAFGLFFIIIATYYAGELVWRERDRKTHEIIDASAAPDWTFTFPKVLALALVLVSTVLVSVLVGMAVQTLKGWTDYEIGKYLLWYVLPTSVDMILLAVLAVFLQVISPHKFVGWGLMLIYLIATLVMSNLGFQHNLYQYGGVPSVPLSDMNGQGYFWIGATWFRVYWSAFAIILLLLSFGLWRRGAETRFTPRLRRLPGRLKGATGVVAALALVTLVGSGVWIYVNTVVWNPYRTSQQNERWAADLERTLLRYENVARPTITDVRLDVDLFPQEHRVVTEGAYQLENQTGAPLQQVHVYFPRDLEVQQLTLPGAQVEREFERFNYRILRLEQPMAPGERRTLSFRTQIARRGFTNSGQLVPVLSNGTFLNHLQVSPTLGFNRSDLLGDPTQRRRQGLPAQLRPAKLENESARAFNQLRADFVNTDITVTTDADQTPIATGYVVSDVTHDGRRTARFRSEAPIMNFLSIQSGRFARRERMHNGIQMEVYYHPDHDMNVDRMLRTGEVSLDYYQQAFGPYQLRQFRFVEFPEIYGTFAQAYAGTMPWSEGIGFIANLAEPDEIDYVTYVGAHEIGHQWWAHQVVGGDMQGATALTETLAQYSALMVMERIYGPDSIRRFLKRELDNYLRSRAGEAIEELPLGRVENQQYIHYQKGGLAMYLLKDQMGEAAVNNALRSLVQQFGRQGAPYPTSRDLVAALRAQATTPEHQQLITDLFERITLWNVKTTGVRVNPLENGRFEVLMTVEAHKVYADGQGRETPTTMDSAPFDIGLFSARPGDGAFDREDVILMERRPLRDGTQTLRFVVDRRPSFGGADPYNKRIDRDSDDNVAAAE</sequence>
<feature type="transmembrane region" description="Helical" evidence="2">
    <location>
        <begin position="516"/>
        <end position="544"/>
    </location>
</feature>
<name>A0ABT8SPA8_9CAUL</name>
<keyword evidence="3" id="KW-0031">Aminopeptidase</keyword>
<reference evidence="3" key="1">
    <citation type="submission" date="2023-07" db="EMBL/GenBank/DDBJ databases">
        <title>Brevundimonas soil sp. nov., isolated from the soil of chemical plant.</title>
        <authorList>
            <person name="Wu N."/>
        </authorList>
    </citation>
    <scope>NUCLEOTIDE SEQUENCE</scope>
    <source>
        <strain evidence="3">XZ-24</strain>
    </source>
</reference>
<feature type="transmembrane region" description="Helical" evidence="2">
    <location>
        <begin position="444"/>
        <end position="465"/>
    </location>
</feature>
<feature type="region of interest" description="Disordered" evidence="1">
    <location>
        <begin position="1173"/>
        <end position="1194"/>
    </location>
</feature>
<dbReference type="Gene3D" id="1.10.390.10">
    <property type="entry name" value="Neutral Protease Domain 2"/>
    <property type="match status" value="1"/>
</dbReference>
<feature type="transmembrane region" description="Helical" evidence="2">
    <location>
        <begin position="145"/>
        <end position="168"/>
    </location>
</feature>
<proteinExistence type="predicted"/>
<dbReference type="InterPro" id="IPR027268">
    <property type="entry name" value="Peptidase_M4/M1_CTD_sf"/>
</dbReference>
<gene>
    <name evidence="3" type="ORF">Q0812_08335</name>
</gene>
<dbReference type="PANTHER" id="PTHR43471">
    <property type="entry name" value="ABC TRANSPORTER PERMEASE"/>
    <property type="match status" value="1"/>
</dbReference>
<evidence type="ECO:0000256" key="2">
    <source>
        <dbReference type="SAM" id="Phobius"/>
    </source>
</evidence>
<feature type="transmembrane region" description="Helical" evidence="2">
    <location>
        <begin position="18"/>
        <end position="36"/>
    </location>
</feature>
<keyword evidence="3" id="KW-0378">Hydrolase</keyword>
<feature type="transmembrane region" description="Helical" evidence="2">
    <location>
        <begin position="477"/>
        <end position="496"/>
    </location>
</feature>
<evidence type="ECO:0000313" key="4">
    <source>
        <dbReference type="Proteomes" id="UP001169063"/>
    </source>
</evidence>
<feature type="transmembrane region" description="Helical" evidence="2">
    <location>
        <begin position="240"/>
        <end position="262"/>
    </location>
</feature>
<organism evidence="3 4">
    <name type="scientific">Peiella sedimenti</name>
    <dbReference type="NCBI Taxonomy" id="3061083"/>
    <lineage>
        <taxon>Bacteria</taxon>
        <taxon>Pseudomonadati</taxon>
        <taxon>Pseudomonadota</taxon>
        <taxon>Alphaproteobacteria</taxon>
        <taxon>Caulobacterales</taxon>
        <taxon>Caulobacteraceae</taxon>
        <taxon>Peiella</taxon>
    </lineage>
</organism>
<protein>
    <submittedName>
        <fullName evidence="3">Aminopeptidase</fullName>
    </submittedName>
</protein>
<dbReference type="Proteomes" id="UP001169063">
    <property type="component" value="Unassembled WGS sequence"/>
</dbReference>
<comment type="caution">
    <text evidence="3">The sequence shown here is derived from an EMBL/GenBank/DDBJ whole genome shotgun (WGS) entry which is preliminary data.</text>
</comment>
<feature type="transmembrane region" description="Helical" evidence="2">
    <location>
        <begin position="408"/>
        <end position="432"/>
    </location>
</feature>
<keyword evidence="3" id="KW-0645">Protease</keyword>
<keyword evidence="2" id="KW-1133">Transmembrane helix</keyword>
<feature type="transmembrane region" description="Helical" evidence="2">
    <location>
        <begin position="565"/>
        <end position="587"/>
    </location>
</feature>
<dbReference type="RefSeq" id="WP_302109862.1">
    <property type="nucleotide sequence ID" value="NZ_JAUKTR010000003.1"/>
</dbReference>
<feature type="transmembrane region" description="Helical" evidence="2">
    <location>
        <begin position="322"/>
        <end position="340"/>
    </location>
</feature>
<accession>A0ABT8SPA8</accession>
<dbReference type="GO" id="GO:0004177">
    <property type="term" value="F:aminopeptidase activity"/>
    <property type="evidence" value="ECO:0007669"/>
    <property type="project" value="UniProtKB-KW"/>
</dbReference>
<keyword evidence="2" id="KW-0472">Membrane</keyword>
<feature type="transmembrane region" description="Helical" evidence="2">
    <location>
        <begin position="360"/>
        <end position="378"/>
    </location>
</feature>
<keyword evidence="2" id="KW-0812">Transmembrane</keyword>
<feature type="transmembrane region" description="Helical" evidence="2">
    <location>
        <begin position="56"/>
        <end position="79"/>
    </location>
</feature>
<evidence type="ECO:0000256" key="1">
    <source>
        <dbReference type="SAM" id="MobiDB-lite"/>
    </source>
</evidence>
<dbReference type="SUPFAM" id="SSF55486">
    <property type="entry name" value="Metalloproteases ('zincins'), catalytic domain"/>
    <property type="match status" value="1"/>
</dbReference>
<feature type="transmembrane region" description="Helical" evidence="2">
    <location>
        <begin position="175"/>
        <end position="191"/>
    </location>
</feature>
<evidence type="ECO:0000313" key="3">
    <source>
        <dbReference type="EMBL" id="MDO1559433.1"/>
    </source>
</evidence>
<keyword evidence="4" id="KW-1185">Reference proteome</keyword>